<evidence type="ECO:0000313" key="2">
    <source>
        <dbReference type="EMBL" id="KAB0667701.1"/>
    </source>
</evidence>
<evidence type="ECO:0000259" key="1">
    <source>
        <dbReference type="Pfam" id="PF00149"/>
    </source>
</evidence>
<dbReference type="Proteomes" id="UP000420562">
    <property type="component" value="Unassembled WGS sequence"/>
</dbReference>
<dbReference type="InterPro" id="IPR051158">
    <property type="entry name" value="Metallophosphoesterase_sf"/>
</dbReference>
<dbReference type="Gene3D" id="3.60.21.10">
    <property type="match status" value="1"/>
</dbReference>
<dbReference type="SUPFAM" id="SSF56300">
    <property type="entry name" value="Metallo-dependent phosphatases"/>
    <property type="match status" value="1"/>
</dbReference>
<dbReference type="PANTHER" id="PTHR31302:SF0">
    <property type="entry name" value="TRANSMEMBRANE PROTEIN WITH METALLOPHOSPHOESTERASE DOMAIN"/>
    <property type="match status" value="1"/>
</dbReference>
<dbReference type="InterPro" id="IPR004843">
    <property type="entry name" value="Calcineurin-like_PHP"/>
</dbReference>
<protein>
    <submittedName>
        <fullName evidence="2">Metallophosphoesterase</fullName>
    </submittedName>
</protein>
<dbReference type="RefSeq" id="WP_151127117.1">
    <property type="nucleotide sequence ID" value="NZ_VZQZ01000001.1"/>
</dbReference>
<organism evidence="2 3">
    <name type="scientific">Oryzomonas japonica</name>
    <dbReference type="NCBI Taxonomy" id="2603858"/>
    <lineage>
        <taxon>Bacteria</taxon>
        <taxon>Pseudomonadati</taxon>
        <taxon>Thermodesulfobacteriota</taxon>
        <taxon>Desulfuromonadia</taxon>
        <taxon>Geobacterales</taxon>
        <taxon>Geobacteraceae</taxon>
        <taxon>Oryzomonas</taxon>
    </lineage>
</organism>
<evidence type="ECO:0000313" key="3">
    <source>
        <dbReference type="Proteomes" id="UP000420562"/>
    </source>
</evidence>
<dbReference type="Pfam" id="PF00149">
    <property type="entry name" value="Metallophos"/>
    <property type="match status" value="1"/>
</dbReference>
<keyword evidence="3" id="KW-1185">Reference proteome</keyword>
<proteinExistence type="predicted"/>
<gene>
    <name evidence="2" type="ORF">F6V25_03115</name>
</gene>
<dbReference type="GO" id="GO:0016787">
    <property type="term" value="F:hydrolase activity"/>
    <property type="evidence" value="ECO:0007669"/>
    <property type="project" value="InterPro"/>
</dbReference>
<dbReference type="InterPro" id="IPR029052">
    <property type="entry name" value="Metallo-depent_PP-like"/>
</dbReference>
<sequence length="267" mass="29839">MKLAWLTDVHLNFVGRSAVEELCNAIRLSGVDAVMITGDLASSKHLYQYLDYLADGLKMPIYFILGNHDYYGSSIHQVNFEVGGGVKARENLFWLSRSGVVELTPDICLIGHEGLADGRLGNPNDSDVMLNDYYQIEELRQPSKELRLEVQHKLGDEAAAYLKEQLREAVGVRQYKSVIVALHVPPFAEACWHEGNLSDANFLPHFGCKATGEVLREYAQNFPAVDFVVYCGHTHSPGYAEILPNLKVHTAGAEYGQPRIERILCFD</sequence>
<comment type="caution">
    <text evidence="2">The sequence shown here is derived from an EMBL/GenBank/DDBJ whole genome shotgun (WGS) entry which is preliminary data.</text>
</comment>
<accession>A0A7J4ZW95</accession>
<name>A0A7J4ZW95_9BACT</name>
<feature type="domain" description="Calcineurin-like phosphoesterase" evidence="1">
    <location>
        <begin position="1"/>
        <end position="237"/>
    </location>
</feature>
<dbReference type="AlphaFoldDB" id="A0A7J4ZW95"/>
<reference evidence="2 3" key="1">
    <citation type="submission" date="2019-09" db="EMBL/GenBank/DDBJ databases">
        <title>Geobacter sp. Red96, a novel strain isolated from paddy soil.</title>
        <authorList>
            <person name="Xu Z."/>
            <person name="Masuda Y."/>
            <person name="Itoh H."/>
            <person name="Senoo K."/>
        </authorList>
    </citation>
    <scope>NUCLEOTIDE SEQUENCE [LARGE SCALE GENOMIC DNA]</scope>
    <source>
        <strain evidence="2 3">Red96</strain>
    </source>
</reference>
<dbReference type="PANTHER" id="PTHR31302">
    <property type="entry name" value="TRANSMEMBRANE PROTEIN WITH METALLOPHOSPHOESTERASE DOMAIN-RELATED"/>
    <property type="match status" value="1"/>
</dbReference>
<dbReference type="EMBL" id="VZQZ01000001">
    <property type="protein sequence ID" value="KAB0667701.1"/>
    <property type="molecule type" value="Genomic_DNA"/>
</dbReference>